<dbReference type="SUPFAM" id="SSF48371">
    <property type="entry name" value="ARM repeat"/>
    <property type="match status" value="1"/>
</dbReference>
<keyword evidence="2 4" id="KW-0396">Initiation factor</keyword>
<dbReference type="InterPro" id="IPR033464">
    <property type="entry name" value="CSN8_PSD8_EIF3K"/>
</dbReference>
<dbReference type="InterPro" id="IPR016024">
    <property type="entry name" value="ARM-type_fold"/>
</dbReference>
<evidence type="ECO:0000256" key="4">
    <source>
        <dbReference type="HAMAP-Rule" id="MF_03010"/>
    </source>
</evidence>
<reference evidence="7" key="1">
    <citation type="submission" date="2025-08" db="UniProtKB">
        <authorList>
            <consortium name="RefSeq"/>
        </authorList>
    </citation>
    <scope>IDENTIFICATION</scope>
</reference>
<comment type="similarity">
    <text evidence="4">Belongs to the eIF-3 subunit K family.</text>
</comment>
<dbReference type="Gene3D" id="1.25.40.250">
    <property type="entry name" value="ARM repeat, domain 1"/>
    <property type="match status" value="1"/>
</dbReference>
<keyword evidence="3 4" id="KW-0648">Protein biosynthesis</keyword>
<gene>
    <name evidence="7" type="primary">LOC100210083</name>
</gene>
<comment type="subcellular location">
    <subcellularLocation>
        <location evidence="4">Cytoplasm</location>
    </subcellularLocation>
</comment>
<dbReference type="Proteomes" id="UP001652625">
    <property type="component" value="Chromosome 06"/>
</dbReference>
<dbReference type="InterPro" id="IPR016020">
    <property type="entry name" value="Transl_init_fac_sub12_N_euk"/>
</dbReference>
<dbReference type="GeneID" id="100210083"/>
<keyword evidence="6" id="KW-1185">Reference proteome</keyword>
<feature type="domain" description="PCI" evidence="5">
    <location>
        <begin position="53"/>
        <end position="214"/>
    </location>
</feature>
<evidence type="ECO:0000259" key="5">
    <source>
        <dbReference type="PROSITE" id="PS50250"/>
    </source>
</evidence>
<dbReference type="GO" id="GO:0003743">
    <property type="term" value="F:translation initiation factor activity"/>
    <property type="evidence" value="ECO:0007669"/>
    <property type="project" value="UniProtKB-KW"/>
</dbReference>
<dbReference type="PROSITE" id="PS50250">
    <property type="entry name" value="PCI"/>
    <property type="match status" value="1"/>
</dbReference>
<evidence type="ECO:0000313" key="7">
    <source>
        <dbReference type="RefSeq" id="XP_065655695.1"/>
    </source>
</evidence>
<dbReference type="InterPro" id="IPR009374">
    <property type="entry name" value="eIF3k"/>
</dbReference>
<comment type="function">
    <text evidence="4">Component of the eukaryotic translation initiation factor 3 (eIF-3) complex, which is involved in protein synthesis of a specialized repertoire of mRNAs and, together with other initiation factors, stimulates binding of mRNA and methionyl-tRNAi to the 40S ribosome. The eIF-3 complex specifically targets and initiates translation of a subset of mRNAs involved in cell proliferation.</text>
</comment>
<accession>A0ABM4C2B7</accession>
<sequence>MFTAFEETHLLKMADSMKEDSVAALLKGIDRYNPENLPTLEHYVQMQAFEQTYNLDANLAVLKLYQFNPNEFKETVTCQILLKSLMNLPHTDFVLCKCLIIEQHQSCENVNKVIKLSNLLETCEFQKFWTKLKNCDDLIEGITGFKESIRSFIVSVLQITYESIAKELLLQLLGFPTETEFSDLLKEYKWVLNNENVLIANQEAHIKSKNISEKITFDNVSSIIRSACK</sequence>
<keyword evidence="1 4" id="KW-0963">Cytoplasm</keyword>
<proteinExistence type="inferred from homology"/>
<dbReference type="Gene3D" id="1.10.10.10">
    <property type="entry name" value="Winged helix-like DNA-binding domain superfamily/Winged helix DNA-binding domain"/>
    <property type="match status" value="1"/>
</dbReference>
<protein>
    <recommendedName>
        <fullName evidence="4">Eukaryotic translation initiation factor 3 subunit K</fullName>
        <shortName evidence="4">eIF3k</shortName>
    </recommendedName>
    <alternativeName>
        <fullName evidence="4">eIF-3 p25</fullName>
    </alternativeName>
</protein>
<dbReference type="PANTHER" id="PTHR13022">
    <property type="entry name" value="EUKARYOTIC TRANSLATION INITIATION FACTOR 3 SUBUNIT 11"/>
    <property type="match status" value="1"/>
</dbReference>
<evidence type="ECO:0000256" key="1">
    <source>
        <dbReference type="ARBA" id="ARBA00022490"/>
    </source>
</evidence>
<dbReference type="RefSeq" id="XP_065655695.1">
    <property type="nucleotide sequence ID" value="XM_065799623.1"/>
</dbReference>
<dbReference type="InterPro" id="IPR000717">
    <property type="entry name" value="PCI_dom"/>
</dbReference>
<evidence type="ECO:0000256" key="3">
    <source>
        <dbReference type="ARBA" id="ARBA00022917"/>
    </source>
</evidence>
<dbReference type="InterPro" id="IPR036388">
    <property type="entry name" value="WH-like_DNA-bd_sf"/>
</dbReference>
<dbReference type="PANTHER" id="PTHR13022:SF0">
    <property type="entry name" value="EUKARYOTIC TRANSLATION INITIATION FACTOR 3 SUBUNIT K"/>
    <property type="match status" value="1"/>
</dbReference>
<dbReference type="Pfam" id="PF10075">
    <property type="entry name" value="CSN8_PSD8_EIF3K"/>
    <property type="match status" value="1"/>
</dbReference>
<organism evidence="6 7">
    <name type="scientific">Hydra vulgaris</name>
    <name type="common">Hydra</name>
    <name type="synonym">Hydra attenuata</name>
    <dbReference type="NCBI Taxonomy" id="6087"/>
    <lineage>
        <taxon>Eukaryota</taxon>
        <taxon>Metazoa</taxon>
        <taxon>Cnidaria</taxon>
        <taxon>Hydrozoa</taxon>
        <taxon>Hydroidolina</taxon>
        <taxon>Anthoathecata</taxon>
        <taxon>Aplanulata</taxon>
        <taxon>Hydridae</taxon>
        <taxon>Hydra</taxon>
    </lineage>
</organism>
<evidence type="ECO:0000256" key="2">
    <source>
        <dbReference type="ARBA" id="ARBA00022540"/>
    </source>
</evidence>
<dbReference type="InterPro" id="IPR036390">
    <property type="entry name" value="WH_DNA-bd_sf"/>
</dbReference>
<dbReference type="HAMAP" id="MF_03010">
    <property type="entry name" value="eIF3k"/>
    <property type="match status" value="1"/>
</dbReference>
<dbReference type="SUPFAM" id="SSF46785">
    <property type="entry name" value="Winged helix' DNA-binding domain"/>
    <property type="match status" value="1"/>
</dbReference>
<name>A0ABM4C2B7_HYDVU</name>
<evidence type="ECO:0000313" key="6">
    <source>
        <dbReference type="Proteomes" id="UP001652625"/>
    </source>
</evidence>
<comment type="subunit">
    <text evidence="4">Component of the eukaryotic translation initiation factor 3 (eIF-3) complex.</text>
</comment>